<comment type="caution">
    <text evidence="2">The sequence shown here is derived from an EMBL/GenBank/DDBJ whole genome shotgun (WGS) entry which is preliminary data.</text>
</comment>
<evidence type="ECO:0000259" key="1">
    <source>
        <dbReference type="Pfam" id="PF01979"/>
    </source>
</evidence>
<dbReference type="SUPFAM" id="SSF51556">
    <property type="entry name" value="Metallo-dependent hydrolases"/>
    <property type="match status" value="1"/>
</dbReference>
<dbReference type="InterPro" id="IPR057744">
    <property type="entry name" value="OTAase-like"/>
</dbReference>
<dbReference type="Gene3D" id="2.30.40.10">
    <property type="entry name" value="Urease, subunit C, domain 1"/>
    <property type="match status" value="1"/>
</dbReference>
<protein>
    <recommendedName>
        <fullName evidence="1">Amidohydrolase-related domain-containing protein</fullName>
    </recommendedName>
</protein>
<dbReference type="EMBL" id="JNSL01000013">
    <property type="protein sequence ID" value="KGA21140.1"/>
    <property type="molecule type" value="Genomic_DNA"/>
</dbReference>
<dbReference type="SUPFAM" id="SSF51338">
    <property type="entry name" value="Composite domain of metallo-dependent hydrolases"/>
    <property type="match status" value="2"/>
</dbReference>
<dbReference type="Gene3D" id="3.20.20.140">
    <property type="entry name" value="Metal-dependent hydrolases"/>
    <property type="match status" value="1"/>
</dbReference>
<reference evidence="2" key="1">
    <citation type="submission" date="2014-06" db="EMBL/GenBank/DDBJ databases">
        <title>Key roles for freshwater Actinobacteria revealed by deep metagenomic sequencing.</title>
        <authorList>
            <person name="Ghai R."/>
            <person name="Mizuno C.M."/>
            <person name="Picazo A."/>
            <person name="Camacho A."/>
            <person name="Rodriguez-Valera F."/>
        </authorList>
    </citation>
    <scope>NUCLEOTIDE SEQUENCE</scope>
</reference>
<proteinExistence type="predicted"/>
<dbReference type="PANTHER" id="PTHR43135">
    <property type="entry name" value="ALPHA-D-RIBOSE 1-METHYLPHOSPHONATE 5-TRIPHOSPHATE DIPHOSPHATASE"/>
    <property type="match status" value="1"/>
</dbReference>
<gene>
    <name evidence="2" type="ORF">GM51_3640</name>
</gene>
<dbReference type="InterPro" id="IPR006680">
    <property type="entry name" value="Amidohydro-rel"/>
</dbReference>
<dbReference type="InterPro" id="IPR051781">
    <property type="entry name" value="Metallo-dep_Hydrolase"/>
</dbReference>
<evidence type="ECO:0000313" key="2">
    <source>
        <dbReference type="EMBL" id="KGA21140.1"/>
    </source>
</evidence>
<feature type="domain" description="Amidohydrolase-related" evidence="1">
    <location>
        <begin position="57"/>
        <end position="395"/>
    </location>
</feature>
<dbReference type="AlphaFoldDB" id="A0A094QA82"/>
<dbReference type="InterPro" id="IPR011059">
    <property type="entry name" value="Metal-dep_hydrolase_composite"/>
</dbReference>
<sequence>MLLVNAKIVDVLNGEISKFDAIRTNDQGEIVDVGASTTLNRNLAKNQEPTIDLDGRYLFPGLISCHTHLSVVFPFSLTDPNEDPAITAFRAAERAHDALHAGITTIRCVHEQNQVDLALRRAAVAGWFNGPRIFGAGRALSTPEGHGKGSACSYAKDFDGFYQAAINELEAGADHLKIFITGGLARAGESPEDPEMTDDEIAGAVKAAQEHDTYVVAHAGESTAIQQALRLGVRSFEHGYVMDQQTVDAMAAKDVFYSPTLCVTRSESWMREKGFEESSIQNCLAVSDRHLASVKLAIKAGIKMTNGTDYPPGDLVDGVPAALHELFLMHEAGLSTVKTLQSITSTAASLIRQENKLGQIKTGFYGDVIALRNNPLDDPQNLRNIDLVMQNGQIVESRL</sequence>
<dbReference type="CDD" id="cd01299">
    <property type="entry name" value="Met_dep_hydrolase_A"/>
    <property type="match status" value="1"/>
</dbReference>
<dbReference type="InterPro" id="IPR032466">
    <property type="entry name" value="Metal_Hydrolase"/>
</dbReference>
<accession>A0A094QA82</accession>
<dbReference type="GO" id="GO:0016810">
    <property type="term" value="F:hydrolase activity, acting on carbon-nitrogen (but not peptide) bonds"/>
    <property type="evidence" value="ECO:0007669"/>
    <property type="project" value="InterPro"/>
</dbReference>
<dbReference type="Pfam" id="PF01979">
    <property type="entry name" value="Amidohydro_1"/>
    <property type="match status" value="1"/>
</dbReference>
<organism evidence="2">
    <name type="scientific">freshwater metagenome</name>
    <dbReference type="NCBI Taxonomy" id="449393"/>
    <lineage>
        <taxon>unclassified sequences</taxon>
        <taxon>metagenomes</taxon>
        <taxon>ecological metagenomes</taxon>
    </lineage>
</organism>
<dbReference type="PANTHER" id="PTHR43135:SF3">
    <property type="entry name" value="ALPHA-D-RIBOSE 1-METHYLPHOSPHONATE 5-TRIPHOSPHATE DIPHOSPHATASE"/>
    <property type="match status" value="1"/>
</dbReference>
<name>A0A094QA82_9ZZZZ</name>